<evidence type="ECO:0000256" key="1">
    <source>
        <dbReference type="SAM" id="MobiDB-lite"/>
    </source>
</evidence>
<comment type="caution">
    <text evidence="2">The sequence shown here is derived from an EMBL/GenBank/DDBJ whole genome shotgun (WGS) entry which is preliminary data.</text>
</comment>
<reference evidence="2" key="1">
    <citation type="submission" date="2021-09" db="EMBL/GenBank/DDBJ databases">
        <authorList>
            <consortium name="AG Swart"/>
            <person name="Singh M."/>
            <person name="Singh A."/>
            <person name="Seah K."/>
            <person name="Emmerich C."/>
        </authorList>
    </citation>
    <scope>NUCLEOTIDE SEQUENCE</scope>
    <source>
        <strain evidence="2">ATCC30299</strain>
    </source>
</reference>
<dbReference type="AlphaFoldDB" id="A0AAU9J7I1"/>
<accession>A0AAU9J7I1</accession>
<keyword evidence="3" id="KW-1185">Reference proteome</keyword>
<sequence length="162" mass="18719">MSTKNSPKEQIRSFTLSIPSVLNTKPQNEIITQVPRSIEFPMRKMSETTSLPSIITARKRIESFDVSSVLLYEGQAFKRSNSLKNVVPNKVLDFLPYIYAQNGYEKTREMYTMYFGRGYENSLPLQRKVSSLNILGELRESRAKMRPSKEDLTHKNRSFDSV</sequence>
<dbReference type="Proteomes" id="UP001162131">
    <property type="component" value="Unassembled WGS sequence"/>
</dbReference>
<name>A0AAU9J7I1_9CILI</name>
<organism evidence="2 3">
    <name type="scientific">Blepharisma stoltei</name>
    <dbReference type="NCBI Taxonomy" id="1481888"/>
    <lineage>
        <taxon>Eukaryota</taxon>
        <taxon>Sar</taxon>
        <taxon>Alveolata</taxon>
        <taxon>Ciliophora</taxon>
        <taxon>Postciliodesmatophora</taxon>
        <taxon>Heterotrichea</taxon>
        <taxon>Heterotrichida</taxon>
        <taxon>Blepharismidae</taxon>
        <taxon>Blepharisma</taxon>
    </lineage>
</organism>
<protein>
    <submittedName>
        <fullName evidence="2">Uncharacterized protein</fullName>
    </submittedName>
</protein>
<evidence type="ECO:0000313" key="2">
    <source>
        <dbReference type="EMBL" id="CAG9321894.1"/>
    </source>
</evidence>
<evidence type="ECO:0000313" key="3">
    <source>
        <dbReference type="Proteomes" id="UP001162131"/>
    </source>
</evidence>
<dbReference type="EMBL" id="CAJZBQ010000029">
    <property type="protein sequence ID" value="CAG9321894.1"/>
    <property type="molecule type" value="Genomic_DNA"/>
</dbReference>
<proteinExistence type="predicted"/>
<gene>
    <name evidence="2" type="ORF">BSTOLATCC_MIC29799</name>
</gene>
<feature type="region of interest" description="Disordered" evidence="1">
    <location>
        <begin position="143"/>
        <end position="162"/>
    </location>
</feature>